<evidence type="ECO:0000256" key="4">
    <source>
        <dbReference type="RuleBase" id="RU363019"/>
    </source>
</evidence>
<organism evidence="7 8">
    <name type="scientific">Brassica cretica</name>
    <name type="common">Mustard</name>
    <dbReference type="NCBI Taxonomy" id="69181"/>
    <lineage>
        <taxon>Eukaryota</taxon>
        <taxon>Viridiplantae</taxon>
        <taxon>Streptophyta</taxon>
        <taxon>Embryophyta</taxon>
        <taxon>Tracheophyta</taxon>
        <taxon>Spermatophyta</taxon>
        <taxon>Magnoliopsida</taxon>
        <taxon>eudicotyledons</taxon>
        <taxon>Gunneridae</taxon>
        <taxon>Pentapetalae</taxon>
        <taxon>rosids</taxon>
        <taxon>malvids</taxon>
        <taxon>Brassicales</taxon>
        <taxon>Brassicaceae</taxon>
        <taxon>Brassiceae</taxon>
        <taxon>Brassica</taxon>
    </lineage>
</organism>
<comment type="caution">
    <text evidence="7">The sequence shown here is derived from an EMBL/GenBank/DDBJ whole genome shotgun (WGS) entry which is preliminary data.</text>
</comment>
<dbReference type="EC" id="5.2.1.8" evidence="4"/>
<evidence type="ECO:0000256" key="5">
    <source>
        <dbReference type="SAM" id="MobiDB-lite"/>
    </source>
</evidence>
<evidence type="ECO:0000256" key="1">
    <source>
        <dbReference type="ARBA" id="ARBA00007365"/>
    </source>
</evidence>
<keyword evidence="2 4" id="KW-0697">Rotamase</keyword>
<keyword evidence="3 4" id="KW-0413">Isomerase</keyword>
<gene>
    <name evidence="7" type="ORF">F2Q68_00007873</name>
</gene>
<evidence type="ECO:0000256" key="3">
    <source>
        <dbReference type="ARBA" id="ARBA00023235"/>
    </source>
</evidence>
<comment type="function">
    <text evidence="4">PPIases accelerate the folding of proteins. It catalyzes the cis-trans isomerization of proline imidic peptide bonds in oligopeptides.</text>
</comment>
<comment type="similarity">
    <text evidence="1 4">Belongs to the cyclophilin-type PPIase family.</text>
</comment>
<proteinExistence type="inferred from homology"/>
<dbReference type="Gene3D" id="2.40.100.10">
    <property type="entry name" value="Cyclophilin-like"/>
    <property type="match status" value="1"/>
</dbReference>
<comment type="catalytic activity">
    <reaction evidence="4">
        <text>[protein]-peptidylproline (omega=180) = [protein]-peptidylproline (omega=0)</text>
        <dbReference type="Rhea" id="RHEA:16237"/>
        <dbReference type="Rhea" id="RHEA-COMP:10747"/>
        <dbReference type="Rhea" id="RHEA-COMP:10748"/>
        <dbReference type="ChEBI" id="CHEBI:83833"/>
        <dbReference type="ChEBI" id="CHEBI:83834"/>
        <dbReference type="EC" id="5.2.1.8"/>
    </reaction>
</comment>
<dbReference type="InterPro" id="IPR020892">
    <property type="entry name" value="Cyclophilin-type_PPIase_CS"/>
</dbReference>
<dbReference type="GO" id="GO:0003755">
    <property type="term" value="F:peptidyl-prolyl cis-trans isomerase activity"/>
    <property type="evidence" value="ECO:0007669"/>
    <property type="project" value="UniProtKB-UniRule"/>
</dbReference>
<sequence length="226" mass="24996">MESSSSGNPMLYSGQKSKENSTEITHKVYFDVEVGGKEARQKSKENSKEITHKVYFDVEVGGKEARRIVMGLFGKTVPKTADKPYSHLFSREKGIGKKGKALHYKGSSFHRIIPSFMFQGGDFGHGNGVGGESIYCETFADENFKLKHTGQVEAFLLCIMYSLQRFNKLEGSDGNGCGVQKWKPWGIRVELLRVKLGLSTVVSFLCNSTRGAFSISSSIDHVSFSA</sequence>
<dbReference type="InterPro" id="IPR002130">
    <property type="entry name" value="Cyclophilin-type_PPIase_dom"/>
</dbReference>
<dbReference type="AlphaFoldDB" id="A0A8S9KR63"/>
<evidence type="ECO:0000259" key="6">
    <source>
        <dbReference type="PROSITE" id="PS50072"/>
    </source>
</evidence>
<dbReference type="InterPro" id="IPR029000">
    <property type="entry name" value="Cyclophilin-like_dom_sf"/>
</dbReference>
<feature type="domain" description="PPIase cyclophilin-type" evidence="6">
    <location>
        <begin position="55"/>
        <end position="150"/>
    </location>
</feature>
<evidence type="ECO:0000313" key="8">
    <source>
        <dbReference type="Proteomes" id="UP000712281"/>
    </source>
</evidence>
<dbReference type="EMBL" id="QGKW02000717">
    <property type="protein sequence ID" value="KAF2595898.1"/>
    <property type="molecule type" value="Genomic_DNA"/>
</dbReference>
<name>A0A8S9KR63_BRACR</name>
<evidence type="ECO:0000313" key="7">
    <source>
        <dbReference type="EMBL" id="KAF2595898.1"/>
    </source>
</evidence>
<dbReference type="Pfam" id="PF00160">
    <property type="entry name" value="Pro_isomerase"/>
    <property type="match status" value="1"/>
</dbReference>
<dbReference type="SUPFAM" id="SSF50891">
    <property type="entry name" value="Cyclophilin-like"/>
    <property type="match status" value="1"/>
</dbReference>
<dbReference type="PRINTS" id="PR00153">
    <property type="entry name" value="CSAPPISMRASE"/>
</dbReference>
<dbReference type="PROSITE" id="PS00170">
    <property type="entry name" value="CSA_PPIASE_1"/>
    <property type="match status" value="1"/>
</dbReference>
<dbReference type="GO" id="GO:0006457">
    <property type="term" value="P:protein folding"/>
    <property type="evidence" value="ECO:0007669"/>
    <property type="project" value="InterPro"/>
</dbReference>
<dbReference type="GO" id="GO:0005737">
    <property type="term" value="C:cytoplasm"/>
    <property type="evidence" value="ECO:0007669"/>
    <property type="project" value="TreeGrafter"/>
</dbReference>
<accession>A0A8S9KR63</accession>
<dbReference type="PANTHER" id="PTHR11071">
    <property type="entry name" value="PEPTIDYL-PROLYL CIS-TRANS ISOMERASE"/>
    <property type="match status" value="1"/>
</dbReference>
<dbReference type="GO" id="GO:0016018">
    <property type="term" value="F:cyclosporin A binding"/>
    <property type="evidence" value="ECO:0007669"/>
    <property type="project" value="TreeGrafter"/>
</dbReference>
<evidence type="ECO:0000256" key="2">
    <source>
        <dbReference type="ARBA" id="ARBA00023110"/>
    </source>
</evidence>
<reference evidence="7" key="1">
    <citation type="submission" date="2019-12" db="EMBL/GenBank/DDBJ databases">
        <title>Genome sequencing and annotation of Brassica cretica.</title>
        <authorList>
            <person name="Studholme D.J."/>
            <person name="Sarris P.F."/>
        </authorList>
    </citation>
    <scope>NUCLEOTIDE SEQUENCE</scope>
    <source>
        <strain evidence="7">PFS-001/15</strain>
        <tissue evidence="7">Leaf</tissue>
    </source>
</reference>
<feature type="region of interest" description="Disordered" evidence="5">
    <location>
        <begin position="1"/>
        <end position="20"/>
    </location>
</feature>
<dbReference type="PROSITE" id="PS50072">
    <property type="entry name" value="CSA_PPIASE_2"/>
    <property type="match status" value="1"/>
</dbReference>
<protein>
    <recommendedName>
        <fullName evidence="4">Peptidyl-prolyl cis-trans isomerase</fullName>
        <shortName evidence="4">PPIase</shortName>
        <ecNumber evidence="4">5.2.1.8</ecNumber>
    </recommendedName>
</protein>
<dbReference type="Proteomes" id="UP000712281">
    <property type="component" value="Unassembled WGS sequence"/>
</dbReference>
<dbReference type="PANTHER" id="PTHR11071:SF550">
    <property type="entry name" value="PEPTIDYL-PROLYL CIS-TRANS ISOMERASE CYP20-1"/>
    <property type="match status" value="1"/>
</dbReference>